<evidence type="ECO:0000313" key="2">
    <source>
        <dbReference type="Proteomes" id="UP000478052"/>
    </source>
</evidence>
<reference evidence="1 2" key="1">
    <citation type="submission" date="2019-08" db="EMBL/GenBank/DDBJ databases">
        <title>Whole genome of Aphis craccivora.</title>
        <authorList>
            <person name="Voronova N.V."/>
            <person name="Shulinski R.S."/>
            <person name="Bandarenka Y.V."/>
            <person name="Zhorov D.G."/>
            <person name="Warner D."/>
        </authorList>
    </citation>
    <scope>NUCLEOTIDE SEQUENCE [LARGE SCALE GENOMIC DNA]</scope>
    <source>
        <strain evidence="1">180601</strain>
        <tissue evidence="1">Whole Body</tissue>
    </source>
</reference>
<proteinExistence type="predicted"/>
<dbReference type="Proteomes" id="UP000478052">
    <property type="component" value="Unassembled WGS sequence"/>
</dbReference>
<protein>
    <submittedName>
        <fullName evidence="1">ACYPI007824 protein</fullName>
    </submittedName>
</protein>
<keyword evidence="2" id="KW-1185">Reference proteome</keyword>
<evidence type="ECO:0000313" key="1">
    <source>
        <dbReference type="EMBL" id="KAF0760147.1"/>
    </source>
</evidence>
<gene>
    <name evidence="1" type="ORF">FWK35_00015479</name>
</gene>
<accession>A0A6G0YRF3</accession>
<sequence>MNSDWDSCTATFMSLVREEMNRNQSEDA</sequence>
<name>A0A6G0YRF3_APHCR</name>
<dbReference type="EMBL" id="VUJU01002774">
    <property type="protein sequence ID" value="KAF0760147.1"/>
    <property type="molecule type" value="Genomic_DNA"/>
</dbReference>
<dbReference type="AlphaFoldDB" id="A0A6G0YRF3"/>
<organism evidence="1 2">
    <name type="scientific">Aphis craccivora</name>
    <name type="common">Cowpea aphid</name>
    <dbReference type="NCBI Taxonomy" id="307492"/>
    <lineage>
        <taxon>Eukaryota</taxon>
        <taxon>Metazoa</taxon>
        <taxon>Ecdysozoa</taxon>
        <taxon>Arthropoda</taxon>
        <taxon>Hexapoda</taxon>
        <taxon>Insecta</taxon>
        <taxon>Pterygota</taxon>
        <taxon>Neoptera</taxon>
        <taxon>Paraneoptera</taxon>
        <taxon>Hemiptera</taxon>
        <taxon>Sternorrhyncha</taxon>
        <taxon>Aphidomorpha</taxon>
        <taxon>Aphidoidea</taxon>
        <taxon>Aphididae</taxon>
        <taxon>Aphidini</taxon>
        <taxon>Aphis</taxon>
        <taxon>Aphis</taxon>
    </lineage>
</organism>
<comment type="caution">
    <text evidence="1">The sequence shown here is derived from an EMBL/GenBank/DDBJ whole genome shotgun (WGS) entry which is preliminary data.</text>
</comment>
<feature type="non-terminal residue" evidence="1">
    <location>
        <position position="28"/>
    </location>
</feature>